<organism evidence="1 2">
    <name type="scientific">Streptomyces laurentii</name>
    <dbReference type="NCBI Taxonomy" id="39478"/>
    <lineage>
        <taxon>Bacteria</taxon>
        <taxon>Bacillati</taxon>
        <taxon>Actinomycetota</taxon>
        <taxon>Actinomycetes</taxon>
        <taxon>Kitasatosporales</taxon>
        <taxon>Streptomycetaceae</taxon>
        <taxon>Streptomyces</taxon>
    </lineage>
</organism>
<evidence type="ECO:0000313" key="1">
    <source>
        <dbReference type="EMBL" id="BAU84172.1"/>
    </source>
</evidence>
<keyword evidence="2" id="KW-1185">Reference proteome</keyword>
<dbReference type="Proteomes" id="UP000217676">
    <property type="component" value="Chromosome"/>
</dbReference>
<protein>
    <submittedName>
        <fullName evidence="1">Uncharacterized protein</fullName>
    </submittedName>
</protein>
<dbReference type="AlphaFoldDB" id="A0A169NJN5"/>
<reference evidence="1 2" key="1">
    <citation type="journal article" date="2016" name="Genome Announc.">
        <title>Complete Genome Sequence of Thiostrepton-Producing Streptomyces laurentii ATCC 31255.</title>
        <authorList>
            <person name="Doi K."/>
            <person name="Fujino Y."/>
            <person name="Nagayoshi Y."/>
            <person name="Ohshima T."/>
            <person name="Ogata S."/>
        </authorList>
    </citation>
    <scope>NUCLEOTIDE SEQUENCE [LARGE SCALE GENOMIC DNA]</scope>
    <source>
        <strain evidence="1 2">ATCC 31255</strain>
    </source>
</reference>
<accession>A0A169NJN5</accession>
<proteinExistence type="predicted"/>
<sequence length="102" mass="11210">MCLARCWVSEGTAERLNLRDAGPSKALLRQGVMGGWSLLENYTVDASICGQVFKGARWMPWHQEPMKDVGGHDSPRGAVNQALIRGFPNGETRQSSWAVTHA</sequence>
<name>A0A169NJN5_STRLU</name>
<dbReference type="KEGG" id="slau:SLA_3260"/>
<evidence type="ECO:0000313" key="2">
    <source>
        <dbReference type="Proteomes" id="UP000217676"/>
    </source>
</evidence>
<dbReference type="EMBL" id="AP017424">
    <property type="protein sequence ID" value="BAU84172.1"/>
    <property type="molecule type" value="Genomic_DNA"/>
</dbReference>
<gene>
    <name evidence="1" type="ORF">SLA_3260</name>
</gene>